<reference evidence="3" key="2">
    <citation type="submission" date="2014-08" db="EMBL/GenBank/DDBJ databases">
        <title>Complete genome of Weissella ceti strain WS74 isolated from diseased rainbow trout in Brazil.</title>
        <authorList>
            <person name="Figueiredo H.C.P."/>
            <person name="Leal C.A.G."/>
            <person name="Pereira F.L."/>
            <person name="Soares S.C."/>
            <person name="Dorella F.A."/>
            <person name="Carvalho A.F."/>
            <person name="Azevedo V.A.C."/>
        </authorList>
    </citation>
    <scope>NUCLEOTIDE SEQUENCE [LARGE SCALE GENOMIC DNA]</scope>
    <source>
        <strain evidence="3">WS74</strain>
    </source>
</reference>
<dbReference type="PATRIC" id="fig|759620.7.peg.739"/>
<dbReference type="Pfam" id="PF05656">
    <property type="entry name" value="DUF805"/>
    <property type="match status" value="1"/>
</dbReference>
<dbReference type="STRING" id="759620.WS105_0777"/>
<dbReference type="KEGG" id="wce:WS08_0715"/>
<feature type="transmembrane region" description="Helical" evidence="1">
    <location>
        <begin position="103"/>
        <end position="122"/>
    </location>
</feature>
<evidence type="ECO:0000313" key="2">
    <source>
        <dbReference type="EMBL" id="AIM62969.1"/>
    </source>
</evidence>
<protein>
    <submittedName>
        <fullName evidence="2">Membrane protein</fullName>
    </submittedName>
</protein>
<dbReference type="InterPro" id="IPR008523">
    <property type="entry name" value="DUF805"/>
</dbReference>
<evidence type="ECO:0000313" key="3">
    <source>
        <dbReference type="Proteomes" id="UP000029079"/>
    </source>
</evidence>
<keyword evidence="1" id="KW-0472">Membrane</keyword>
<dbReference type="GO" id="GO:0005886">
    <property type="term" value="C:plasma membrane"/>
    <property type="evidence" value="ECO:0007669"/>
    <property type="project" value="TreeGrafter"/>
</dbReference>
<keyword evidence="1" id="KW-0812">Transmembrane</keyword>
<evidence type="ECO:0000256" key="1">
    <source>
        <dbReference type="SAM" id="Phobius"/>
    </source>
</evidence>
<organism evidence="2 3">
    <name type="scientific">Weissella ceti</name>
    <dbReference type="NCBI Taxonomy" id="759620"/>
    <lineage>
        <taxon>Bacteria</taxon>
        <taxon>Bacillati</taxon>
        <taxon>Bacillota</taxon>
        <taxon>Bacilli</taxon>
        <taxon>Lactobacillales</taxon>
        <taxon>Lactobacillaceae</taxon>
        <taxon>Weissella</taxon>
    </lineage>
</organism>
<keyword evidence="1" id="KW-1133">Transmembrane helix</keyword>
<feature type="transmembrane region" description="Helical" evidence="1">
    <location>
        <begin position="24"/>
        <end position="48"/>
    </location>
</feature>
<name>A0A075TVR3_9LACO</name>
<feature type="transmembrane region" description="Helical" evidence="1">
    <location>
        <begin position="60"/>
        <end position="83"/>
    </location>
</feature>
<dbReference type="PANTHER" id="PTHR34980">
    <property type="entry name" value="INNER MEMBRANE PROTEIN-RELATED-RELATED"/>
    <property type="match status" value="1"/>
</dbReference>
<dbReference type="PANTHER" id="PTHR34980:SF2">
    <property type="entry name" value="INNER MEMBRANE PROTEIN YHAH-RELATED"/>
    <property type="match status" value="1"/>
</dbReference>
<proteinExistence type="predicted"/>
<accession>A0A075TVR3</accession>
<dbReference type="AlphaFoldDB" id="A0A075TVR3"/>
<reference evidence="2 3" key="1">
    <citation type="journal article" date="2014" name="Genome Announc.">
        <title>Complete Genome Sequences of Fish Pathogenic Weissella ceti Strains WS74 and WS105.</title>
        <authorList>
            <person name="Figueiredo H.C."/>
            <person name="Leal C.A."/>
            <person name="Dorella F.A."/>
            <person name="Carvalho A.F."/>
            <person name="Soares S.C."/>
            <person name="Pereira F.L."/>
            <person name="Azevedo V.A."/>
        </authorList>
    </citation>
    <scope>NUCLEOTIDE SEQUENCE [LARGE SCALE GENOMIC DNA]</scope>
    <source>
        <strain evidence="2 3">WS74</strain>
    </source>
</reference>
<dbReference type="Proteomes" id="UP000029079">
    <property type="component" value="Chromosome"/>
</dbReference>
<gene>
    <name evidence="2" type="ORF">WS74_0717</name>
</gene>
<dbReference type="KEGG" id="wci:WS105_0777"/>
<dbReference type="EMBL" id="CP009223">
    <property type="protein sequence ID" value="AIM62969.1"/>
    <property type="molecule type" value="Genomic_DNA"/>
</dbReference>
<dbReference type="RefSeq" id="WP_009496468.1">
    <property type="nucleotide sequence ID" value="NZ_CP009223.1"/>
</dbReference>
<keyword evidence="3" id="KW-1185">Reference proteome</keyword>
<dbReference type="OrthoDB" id="2285053at2"/>
<sequence length="165" mass="18643">MFQYYVDFWRGYVDFSGKATRSQFWYAMAINTLIGLLMSLAMLLTWVIGISFTESPEAMFGLMVITMILYGLASWAFTVAILLPSLSITVRRLRDAGYPWGLIFLNFVPFVGSLILLIFMCLPTNTDDMDMSEDLSNNAANHVEVIELLPTQTDVKVVADTEKEI</sequence>
<dbReference type="KEGG" id="wct:WS74_0717"/>